<sequence>MPSTTPRPSCSTLCDVALPLLPSPDFFRGPLIRRLALLNPPSTPTVLKDRHRQREHWRAPLAAATTEDHASTTAKANPVASTNSRCRSSSMTNTHQPCRIQGPSSPPSPVSLSRAGLVVKTDLVTPSFGLRPSFWNWVNIEGRAHGGRSLAVDVTSGPEFGDADVAAWSSSPAVALGFCRTVRHREPPTAANGAVGFGVMVRVCGRRSVIGFRAGDGDGADRIPVSRVTMPAARASRLPQCGEGVVGFGALSACVDGSRALCLEREGLRSATAVNTLPNLQFPSAIFESLYGPCTCRRVDPCLPTKDARSRRIAGRSEGGRMANASAGPGVLSRFKPIMSCTSRDAQCLRMREKPVWVSTSVAPIEPPNSAVLVAGLAIVVGDSRR</sequence>
<name>A0A8H6HIN4_9AGAR</name>
<dbReference type="Proteomes" id="UP000521943">
    <property type="component" value="Unassembled WGS sequence"/>
</dbReference>
<comment type="caution">
    <text evidence="2">The sequence shown here is derived from an EMBL/GenBank/DDBJ whole genome shotgun (WGS) entry which is preliminary data.</text>
</comment>
<evidence type="ECO:0000256" key="1">
    <source>
        <dbReference type="SAM" id="MobiDB-lite"/>
    </source>
</evidence>
<gene>
    <name evidence="2" type="ORF">DFP72DRAFT_1075697</name>
</gene>
<keyword evidence="3" id="KW-1185">Reference proteome</keyword>
<protein>
    <submittedName>
        <fullName evidence="2">Uncharacterized protein</fullName>
    </submittedName>
</protein>
<dbReference type="AlphaFoldDB" id="A0A8H6HIN4"/>
<organism evidence="2 3">
    <name type="scientific">Ephemerocybe angulata</name>
    <dbReference type="NCBI Taxonomy" id="980116"/>
    <lineage>
        <taxon>Eukaryota</taxon>
        <taxon>Fungi</taxon>
        <taxon>Dikarya</taxon>
        <taxon>Basidiomycota</taxon>
        <taxon>Agaricomycotina</taxon>
        <taxon>Agaricomycetes</taxon>
        <taxon>Agaricomycetidae</taxon>
        <taxon>Agaricales</taxon>
        <taxon>Agaricineae</taxon>
        <taxon>Psathyrellaceae</taxon>
        <taxon>Ephemerocybe</taxon>
    </lineage>
</organism>
<feature type="region of interest" description="Disordered" evidence="1">
    <location>
        <begin position="62"/>
        <end position="111"/>
    </location>
</feature>
<dbReference type="EMBL" id="JACGCI010000085">
    <property type="protein sequence ID" value="KAF6747052.1"/>
    <property type="molecule type" value="Genomic_DNA"/>
</dbReference>
<accession>A0A8H6HIN4</accession>
<evidence type="ECO:0000313" key="3">
    <source>
        <dbReference type="Proteomes" id="UP000521943"/>
    </source>
</evidence>
<evidence type="ECO:0000313" key="2">
    <source>
        <dbReference type="EMBL" id="KAF6747052.1"/>
    </source>
</evidence>
<dbReference type="OrthoDB" id="10568678at2759"/>
<reference evidence="2 3" key="1">
    <citation type="submission" date="2020-07" db="EMBL/GenBank/DDBJ databases">
        <title>Comparative genomics of pyrophilous fungi reveals a link between fire events and developmental genes.</title>
        <authorList>
            <consortium name="DOE Joint Genome Institute"/>
            <person name="Steindorff A.S."/>
            <person name="Carver A."/>
            <person name="Calhoun S."/>
            <person name="Stillman K."/>
            <person name="Liu H."/>
            <person name="Lipzen A."/>
            <person name="Pangilinan J."/>
            <person name="Labutti K."/>
            <person name="Bruns T.D."/>
            <person name="Grigoriev I.V."/>
        </authorList>
    </citation>
    <scope>NUCLEOTIDE SEQUENCE [LARGE SCALE GENOMIC DNA]</scope>
    <source>
        <strain evidence="2 3">CBS 144469</strain>
    </source>
</reference>
<feature type="compositionally biased region" description="Polar residues" evidence="1">
    <location>
        <begin position="71"/>
        <end position="96"/>
    </location>
</feature>
<proteinExistence type="predicted"/>